<sequence length="108" mass="12198">MFAVRAFGFGKRKSAKLRAQVIEEQRKDAIRRNNYYTNVQANQEFETLVLHMMMQKEQGQGRFNPAPQLLKVQKADSKENALSNLNSGCTPAYDAKCSDGCPLGQDQK</sequence>
<dbReference type="Proteomes" id="UP001365542">
    <property type="component" value="Unassembled WGS sequence"/>
</dbReference>
<proteinExistence type="predicted"/>
<name>A0AAV9XKU4_9PEZI</name>
<evidence type="ECO:0000313" key="2">
    <source>
        <dbReference type="EMBL" id="KAK6542710.1"/>
    </source>
</evidence>
<keyword evidence="3" id="KW-1185">Reference proteome</keyword>
<protein>
    <submittedName>
        <fullName evidence="2">Uncharacterized protein</fullName>
    </submittedName>
</protein>
<accession>A0AAV9XKU4</accession>
<gene>
    <name evidence="2" type="ORF">TWF694_006653</name>
</gene>
<organism evidence="2 3">
    <name type="scientific">Orbilia ellipsospora</name>
    <dbReference type="NCBI Taxonomy" id="2528407"/>
    <lineage>
        <taxon>Eukaryota</taxon>
        <taxon>Fungi</taxon>
        <taxon>Dikarya</taxon>
        <taxon>Ascomycota</taxon>
        <taxon>Pezizomycotina</taxon>
        <taxon>Orbiliomycetes</taxon>
        <taxon>Orbiliales</taxon>
        <taxon>Orbiliaceae</taxon>
        <taxon>Orbilia</taxon>
    </lineage>
</organism>
<evidence type="ECO:0000313" key="3">
    <source>
        <dbReference type="Proteomes" id="UP001365542"/>
    </source>
</evidence>
<dbReference type="EMBL" id="JAVHJO010000002">
    <property type="protein sequence ID" value="KAK6542710.1"/>
    <property type="molecule type" value="Genomic_DNA"/>
</dbReference>
<feature type="region of interest" description="Disordered" evidence="1">
    <location>
        <begin position="83"/>
        <end position="108"/>
    </location>
</feature>
<evidence type="ECO:0000256" key="1">
    <source>
        <dbReference type="SAM" id="MobiDB-lite"/>
    </source>
</evidence>
<dbReference type="AlphaFoldDB" id="A0AAV9XKU4"/>
<reference evidence="2 3" key="1">
    <citation type="submission" date="2019-10" db="EMBL/GenBank/DDBJ databases">
        <authorList>
            <person name="Palmer J.M."/>
        </authorList>
    </citation>
    <scope>NUCLEOTIDE SEQUENCE [LARGE SCALE GENOMIC DNA]</scope>
    <source>
        <strain evidence="2 3">TWF694</strain>
    </source>
</reference>
<comment type="caution">
    <text evidence="2">The sequence shown here is derived from an EMBL/GenBank/DDBJ whole genome shotgun (WGS) entry which is preliminary data.</text>
</comment>